<dbReference type="AlphaFoldDB" id="A0A8H7AAI6"/>
<dbReference type="Gene3D" id="3.40.50.150">
    <property type="entry name" value="Vaccinia Virus protein VP39"/>
    <property type="match status" value="1"/>
</dbReference>
<dbReference type="InterPro" id="IPR029063">
    <property type="entry name" value="SAM-dependent_MTases_sf"/>
</dbReference>
<feature type="compositionally biased region" description="Low complexity" evidence="1">
    <location>
        <begin position="62"/>
        <end position="82"/>
    </location>
</feature>
<accession>A0A8H7AAI6</accession>
<dbReference type="GO" id="GO:0008168">
    <property type="term" value="F:methyltransferase activity"/>
    <property type="evidence" value="ECO:0007669"/>
    <property type="project" value="TreeGrafter"/>
</dbReference>
<gene>
    <name evidence="3" type="ORF">GJ744_002186</name>
</gene>
<dbReference type="InterPro" id="IPR050508">
    <property type="entry name" value="Methyltransf_Superfamily"/>
</dbReference>
<proteinExistence type="predicted"/>
<dbReference type="SUPFAM" id="SSF53335">
    <property type="entry name" value="S-adenosyl-L-methionine-dependent methyltransferases"/>
    <property type="match status" value="1"/>
</dbReference>
<reference evidence="3" key="1">
    <citation type="submission" date="2020-02" db="EMBL/GenBank/DDBJ databases">
        <authorList>
            <person name="Palmer J.M."/>
        </authorList>
    </citation>
    <scope>NUCLEOTIDE SEQUENCE</scope>
    <source>
        <strain evidence="3">EPUS1.4</strain>
        <tissue evidence="3">Thallus</tissue>
    </source>
</reference>
<dbReference type="Proteomes" id="UP000606974">
    <property type="component" value="Unassembled WGS sequence"/>
</dbReference>
<organism evidence="3 4">
    <name type="scientific">Endocarpon pusillum</name>
    <dbReference type="NCBI Taxonomy" id="364733"/>
    <lineage>
        <taxon>Eukaryota</taxon>
        <taxon>Fungi</taxon>
        <taxon>Dikarya</taxon>
        <taxon>Ascomycota</taxon>
        <taxon>Pezizomycotina</taxon>
        <taxon>Eurotiomycetes</taxon>
        <taxon>Chaetothyriomycetidae</taxon>
        <taxon>Verrucariales</taxon>
        <taxon>Verrucariaceae</taxon>
        <taxon>Endocarpon</taxon>
    </lineage>
</organism>
<keyword evidence="4" id="KW-1185">Reference proteome</keyword>
<evidence type="ECO:0000313" key="4">
    <source>
        <dbReference type="Proteomes" id="UP000606974"/>
    </source>
</evidence>
<name>A0A8H7AAI6_9EURO</name>
<protein>
    <recommendedName>
        <fullName evidence="2">Methyltransferase domain-containing protein</fullName>
    </recommendedName>
</protein>
<dbReference type="CDD" id="cd02440">
    <property type="entry name" value="AdoMet_MTases"/>
    <property type="match status" value="1"/>
</dbReference>
<evidence type="ECO:0000256" key="1">
    <source>
        <dbReference type="SAM" id="MobiDB-lite"/>
    </source>
</evidence>
<evidence type="ECO:0000259" key="2">
    <source>
        <dbReference type="Pfam" id="PF13847"/>
    </source>
</evidence>
<dbReference type="Pfam" id="PF13847">
    <property type="entry name" value="Methyltransf_31"/>
    <property type="match status" value="1"/>
</dbReference>
<dbReference type="PANTHER" id="PTHR42912:SF93">
    <property type="entry name" value="N6-ADENOSINE-METHYLTRANSFERASE TMT1A"/>
    <property type="match status" value="1"/>
</dbReference>
<dbReference type="InterPro" id="IPR025714">
    <property type="entry name" value="Methyltranfer_dom"/>
</dbReference>
<feature type="compositionally biased region" description="Basic and acidic residues" evidence="1">
    <location>
        <begin position="10"/>
        <end position="21"/>
    </location>
</feature>
<sequence length="432" mass="46912">MWSSRGSSKVGRDVPSKDDSPSKGAGPSEAAASSRDAKDSPSKAAGPSENTKGAQSKDDSPSKGAGSSKGAKSSPSKAAGPSKDTKGVQSKDDRPSKGAGPSKAARTVEAAGPSKDAKGSPSKAAGPSKDAKGVPSKDFPSQGSQAKSGELQLNPHVAFVEELFDKMAPTYDDERYHFAIAEDFIAWSALHKGAKVLDLGCGTGIFTFLAADKVGPDGLVIGVDISRRMLQKARDKKSASGRERFKNVILVRDDVNNLHEAAWLQRIMTQRGAFDLVTGVTCLPAVLAPHVAIKNWARLLKPGGRLILDHPSEEDFSPTQVWETALYRALGLPPRYRGTWTSDIHCLERVFVSAGLEIEKSLRTRNYKEAVYDEKEGVRIFEEEYQGDVELQTRYDKKHLKKRWRKVWMRALDKNGQFCGKVQSFVTVGIKR</sequence>
<dbReference type="OrthoDB" id="66144at2759"/>
<feature type="domain" description="Methyltransferase" evidence="2">
    <location>
        <begin position="190"/>
        <end position="322"/>
    </location>
</feature>
<dbReference type="EMBL" id="JAACFV010000137">
    <property type="protein sequence ID" value="KAF7504449.1"/>
    <property type="molecule type" value="Genomic_DNA"/>
</dbReference>
<evidence type="ECO:0000313" key="3">
    <source>
        <dbReference type="EMBL" id="KAF7504449.1"/>
    </source>
</evidence>
<dbReference type="PANTHER" id="PTHR42912">
    <property type="entry name" value="METHYLTRANSFERASE"/>
    <property type="match status" value="1"/>
</dbReference>
<feature type="compositionally biased region" description="Basic and acidic residues" evidence="1">
    <location>
        <begin position="83"/>
        <end position="96"/>
    </location>
</feature>
<comment type="caution">
    <text evidence="3">The sequence shown here is derived from an EMBL/GenBank/DDBJ whole genome shotgun (WGS) entry which is preliminary data.</text>
</comment>
<feature type="region of interest" description="Disordered" evidence="1">
    <location>
        <begin position="1"/>
        <end position="152"/>
    </location>
</feature>